<dbReference type="OrthoDB" id="10633057at2759"/>
<evidence type="ECO:0000313" key="2">
    <source>
        <dbReference type="EMBL" id="KXS09090.1"/>
    </source>
</evidence>
<evidence type="ECO:0000256" key="1">
    <source>
        <dbReference type="SAM" id="MobiDB-lite"/>
    </source>
</evidence>
<accession>A0A138ZX69</accession>
<sequence>MKSCGQHKKVVTHVQRLKPYYSIDNSPLASRNIPLPPPSVDLDSDNLPLEDANATIKHLSLAPTPPPLSSTTSSSPTPPPRPTSPAPTHHSDASLSECSYDALDPALNTPAPPLPPPSVDAPIPNTIFTVACNMDSILGRQFCYGKPFFKMDLSAWAPACFALLLTQG</sequence>
<proteinExistence type="predicted"/>
<reference evidence="2 3" key="1">
    <citation type="journal article" date="2015" name="Genome Biol. Evol.">
        <title>Phylogenomic analyses indicate that early fungi evolved digesting cell walls of algal ancestors of land plants.</title>
        <authorList>
            <person name="Chang Y."/>
            <person name="Wang S."/>
            <person name="Sekimoto S."/>
            <person name="Aerts A.L."/>
            <person name="Choi C."/>
            <person name="Clum A."/>
            <person name="LaButti K.M."/>
            <person name="Lindquist E.A."/>
            <person name="Yee Ngan C."/>
            <person name="Ohm R.A."/>
            <person name="Salamov A.A."/>
            <person name="Grigoriev I.V."/>
            <person name="Spatafora J.W."/>
            <person name="Berbee M.L."/>
        </authorList>
    </citation>
    <scope>NUCLEOTIDE SEQUENCE [LARGE SCALE GENOMIC DNA]</scope>
    <source>
        <strain evidence="2 3">JEL478</strain>
    </source>
</reference>
<dbReference type="AlphaFoldDB" id="A0A138ZX69"/>
<feature type="region of interest" description="Disordered" evidence="1">
    <location>
        <begin position="24"/>
        <end position="47"/>
    </location>
</feature>
<gene>
    <name evidence="2" type="ORF">M427DRAFT_39571</name>
</gene>
<dbReference type="EMBL" id="KQ965891">
    <property type="protein sequence ID" value="KXS09090.1"/>
    <property type="molecule type" value="Genomic_DNA"/>
</dbReference>
<organism evidence="2 3">
    <name type="scientific">Gonapodya prolifera (strain JEL478)</name>
    <name type="common">Monoblepharis prolifera</name>
    <dbReference type="NCBI Taxonomy" id="1344416"/>
    <lineage>
        <taxon>Eukaryota</taxon>
        <taxon>Fungi</taxon>
        <taxon>Fungi incertae sedis</taxon>
        <taxon>Chytridiomycota</taxon>
        <taxon>Chytridiomycota incertae sedis</taxon>
        <taxon>Monoblepharidomycetes</taxon>
        <taxon>Monoblepharidales</taxon>
        <taxon>Gonapodyaceae</taxon>
        <taxon>Gonapodya</taxon>
    </lineage>
</organism>
<dbReference type="STRING" id="1344416.A0A138ZX69"/>
<name>A0A138ZX69_GONPJ</name>
<dbReference type="Proteomes" id="UP000070544">
    <property type="component" value="Unassembled WGS sequence"/>
</dbReference>
<evidence type="ECO:0000313" key="3">
    <source>
        <dbReference type="Proteomes" id="UP000070544"/>
    </source>
</evidence>
<feature type="compositionally biased region" description="Pro residues" evidence="1">
    <location>
        <begin position="76"/>
        <end position="85"/>
    </location>
</feature>
<protein>
    <submittedName>
        <fullName evidence="2">Uncharacterized protein</fullName>
    </submittedName>
</protein>
<feature type="region of interest" description="Disordered" evidence="1">
    <location>
        <begin position="59"/>
        <end position="95"/>
    </location>
</feature>
<keyword evidence="3" id="KW-1185">Reference proteome</keyword>